<dbReference type="STRING" id="1121316.SAMN02745207_02707"/>
<dbReference type="OrthoDB" id="9807202at2"/>
<organism evidence="4 5">
    <name type="scientific">Clostridium grantii DSM 8605</name>
    <dbReference type="NCBI Taxonomy" id="1121316"/>
    <lineage>
        <taxon>Bacteria</taxon>
        <taxon>Bacillati</taxon>
        <taxon>Bacillota</taxon>
        <taxon>Clostridia</taxon>
        <taxon>Eubacteriales</taxon>
        <taxon>Clostridiaceae</taxon>
        <taxon>Clostridium</taxon>
    </lineage>
</organism>
<dbReference type="SUPFAM" id="SSF64438">
    <property type="entry name" value="CNF1/YfiH-like putative cysteine hydrolases"/>
    <property type="match status" value="1"/>
</dbReference>
<evidence type="ECO:0000256" key="1">
    <source>
        <dbReference type="ARBA" id="ARBA00022500"/>
    </source>
</evidence>
<evidence type="ECO:0000256" key="2">
    <source>
        <dbReference type="ARBA" id="ARBA00022801"/>
    </source>
</evidence>
<dbReference type="InterPro" id="IPR005659">
    <property type="entry name" value="Chemorcpt_Glu_NH3ase_CheD"/>
</dbReference>
<keyword evidence="5" id="KW-1185">Reference proteome</keyword>
<proteinExistence type="inferred from homology"/>
<dbReference type="Pfam" id="PF03975">
    <property type="entry name" value="CheD"/>
    <property type="match status" value="1"/>
</dbReference>
<keyword evidence="1 3" id="KW-0145">Chemotaxis</keyword>
<dbReference type="PANTHER" id="PTHR35147:SF1">
    <property type="entry name" value="CHEMORECEPTOR GLUTAMINE DEAMIDASE CHED-RELATED"/>
    <property type="match status" value="1"/>
</dbReference>
<dbReference type="AlphaFoldDB" id="A0A1M5W7C5"/>
<dbReference type="PANTHER" id="PTHR35147">
    <property type="entry name" value="CHEMORECEPTOR GLUTAMINE DEAMIDASE CHED-RELATED"/>
    <property type="match status" value="1"/>
</dbReference>
<keyword evidence="2 3" id="KW-0378">Hydrolase</keyword>
<evidence type="ECO:0000256" key="3">
    <source>
        <dbReference type="HAMAP-Rule" id="MF_01440"/>
    </source>
</evidence>
<dbReference type="Proteomes" id="UP000184447">
    <property type="component" value="Unassembled WGS sequence"/>
</dbReference>
<dbReference type="HAMAP" id="MF_01440">
    <property type="entry name" value="CheD"/>
    <property type="match status" value="1"/>
</dbReference>
<protein>
    <recommendedName>
        <fullName evidence="3">Probable chemoreceptor glutamine deamidase CheD</fullName>
        <ecNumber evidence="3">3.5.1.44</ecNumber>
    </recommendedName>
</protein>
<dbReference type="Gene3D" id="3.30.1330.200">
    <property type="match status" value="1"/>
</dbReference>
<sequence>MEVLGIGDYYISNSKEKIIKTYSLGSCVAITIHCPVKKVTGMAHIALPYSTNEKDIKTRPAYFANTAIPLMLHEFSFRYGCNVNNLQVGIFGGALSIRKNDVFRIGQKNVESIKEILRRKCLPIQQEDVGGFFSRTVEIQVSTGKVKIHTNPIII</sequence>
<evidence type="ECO:0000313" key="4">
    <source>
        <dbReference type="EMBL" id="SHH83093.1"/>
    </source>
</evidence>
<dbReference type="GO" id="GO:0050568">
    <property type="term" value="F:protein-glutamine glutaminase activity"/>
    <property type="evidence" value="ECO:0007669"/>
    <property type="project" value="UniProtKB-UniRule"/>
</dbReference>
<dbReference type="CDD" id="cd16352">
    <property type="entry name" value="CheD"/>
    <property type="match status" value="1"/>
</dbReference>
<comment type="function">
    <text evidence="3">Probably deamidates glutamine residues to glutamate on methyl-accepting chemotaxis receptors (MCPs), playing an important role in chemotaxis.</text>
</comment>
<comment type="similarity">
    <text evidence="3">Belongs to the CheD family.</text>
</comment>
<dbReference type="GO" id="GO:0006935">
    <property type="term" value="P:chemotaxis"/>
    <property type="evidence" value="ECO:0007669"/>
    <property type="project" value="UniProtKB-UniRule"/>
</dbReference>
<dbReference type="InterPro" id="IPR038592">
    <property type="entry name" value="CheD-like_sf"/>
</dbReference>
<accession>A0A1M5W7C5</accession>
<gene>
    <name evidence="3" type="primary">cheD</name>
    <name evidence="4" type="ORF">SAMN02745207_02707</name>
</gene>
<dbReference type="EC" id="3.5.1.44" evidence="3"/>
<reference evidence="4 5" key="1">
    <citation type="submission" date="2016-11" db="EMBL/GenBank/DDBJ databases">
        <authorList>
            <person name="Jaros S."/>
            <person name="Januszkiewicz K."/>
            <person name="Wedrychowicz H."/>
        </authorList>
    </citation>
    <scope>NUCLEOTIDE SEQUENCE [LARGE SCALE GENOMIC DNA]</scope>
    <source>
        <strain evidence="4 5">DSM 8605</strain>
    </source>
</reference>
<dbReference type="EMBL" id="FQXM01000015">
    <property type="protein sequence ID" value="SHH83093.1"/>
    <property type="molecule type" value="Genomic_DNA"/>
</dbReference>
<dbReference type="InterPro" id="IPR011324">
    <property type="entry name" value="Cytotoxic_necrot_fac-like_cat"/>
</dbReference>
<dbReference type="RefSeq" id="WP_073338954.1">
    <property type="nucleotide sequence ID" value="NZ_FQXM01000015.1"/>
</dbReference>
<comment type="catalytic activity">
    <reaction evidence="3">
        <text>L-glutaminyl-[protein] + H2O = L-glutamyl-[protein] + NH4(+)</text>
        <dbReference type="Rhea" id="RHEA:16441"/>
        <dbReference type="Rhea" id="RHEA-COMP:10207"/>
        <dbReference type="Rhea" id="RHEA-COMP:10208"/>
        <dbReference type="ChEBI" id="CHEBI:15377"/>
        <dbReference type="ChEBI" id="CHEBI:28938"/>
        <dbReference type="ChEBI" id="CHEBI:29973"/>
        <dbReference type="ChEBI" id="CHEBI:30011"/>
        <dbReference type="EC" id="3.5.1.44"/>
    </reaction>
</comment>
<name>A0A1M5W7C5_9CLOT</name>
<evidence type="ECO:0000313" key="5">
    <source>
        <dbReference type="Proteomes" id="UP000184447"/>
    </source>
</evidence>